<dbReference type="PANTHER" id="PTHR30290">
    <property type="entry name" value="PERIPLASMIC BINDING COMPONENT OF ABC TRANSPORTER"/>
    <property type="match status" value="1"/>
</dbReference>
<dbReference type="InterPro" id="IPR039424">
    <property type="entry name" value="SBP_5"/>
</dbReference>
<dbReference type="RefSeq" id="WP_358359471.1">
    <property type="nucleotide sequence ID" value="NZ_JBEZFP010000090.1"/>
</dbReference>
<evidence type="ECO:0000313" key="2">
    <source>
        <dbReference type="EMBL" id="MEU8137491.1"/>
    </source>
</evidence>
<feature type="domain" description="Solute-binding protein family 5" evidence="1">
    <location>
        <begin position="74"/>
        <end position="422"/>
    </location>
</feature>
<dbReference type="EMBL" id="JBEZFP010000090">
    <property type="protein sequence ID" value="MEU8137491.1"/>
    <property type="molecule type" value="Genomic_DNA"/>
</dbReference>
<dbReference type="Proteomes" id="UP001551482">
    <property type="component" value="Unassembled WGS sequence"/>
</dbReference>
<sequence length="505" mass="52497">MTGITAAAVALTVGLSACSPSSGSSSSGDVSAFTVARTGDIDKLDPQLATAFQTQQTLGLVYSSLVKTGTDGSLQPDLATAWTISPDNLTVTFTLRTGVTWHDGTPFGSADVKASLERILNQSTGAVARSNLTAITGIDAPDPATVVLHLSKPTASLLYSLASVNTSILAAKDITAGTVGKSPDGTGPFTWKQWDQGQQVVLTSNAAYYGGAPAIGTLTFRVIPDEASILSGMKAGAFQIGLISDPGIAQQAGSGGGYELVKQPTLAYHTFMLNGRRGPLQNQQVRQAIACAVDRDQVLKTAAYGDGTVTGPITSPAFPYPATEGLPCTPGDTAQAKQMLAAAGYGGGFTLDTIVETGEYASAGAEAQNLQAQLAKIGVNLQLRQLPTSPYVQAWLAADYEAAVALNGGSYDPYLMYGRYFGAGGSLSKPAGLESPKLADLLAQGNATNDEAQRKAIYGDLQKQLLAESPWIWMFRSDDYYLVKSGVQGFTARPDELLTSLAAVK</sequence>
<dbReference type="InterPro" id="IPR030678">
    <property type="entry name" value="Peptide/Ni-bd"/>
</dbReference>
<name>A0ABV3DP03_9ACTN</name>
<dbReference type="Gene3D" id="3.90.76.10">
    <property type="entry name" value="Dipeptide-binding Protein, Domain 1"/>
    <property type="match status" value="1"/>
</dbReference>
<organism evidence="2 3">
    <name type="scientific">Streptodolium elevatio</name>
    <dbReference type="NCBI Taxonomy" id="3157996"/>
    <lineage>
        <taxon>Bacteria</taxon>
        <taxon>Bacillati</taxon>
        <taxon>Actinomycetota</taxon>
        <taxon>Actinomycetes</taxon>
        <taxon>Kitasatosporales</taxon>
        <taxon>Streptomycetaceae</taxon>
        <taxon>Streptodolium</taxon>
    </lineage>
</organism>
<reference evidence="2 3" key="1">
    <citation type="submission" date="2024-06" db="EMBL/GenBank/DDBJ databases">
        <title>The Natural Products Discovery Center: Release of the First 8490 Sequenced Strains for Exploring Actinobacteria Biosynthetic Diversity.</title>
        <authorList>
            <person name="Kalkreuter E."/>
            <person name="Kautsar S.A."/>
            <person name="Yang D."/>
            <person name="Bader C.D."/>
            <person name="Teijaro C.N."/>
            <person name="Fluegel L."/>
            <person name="Davis C.M."/>
            <person name="Simpson J.R."/>
            <person name="Lauterbach L."/>
            <person name="Steele A.D."/>
            <person name="Gui C."/>
            <person name="Meng S."/>
            <person name="Li G."/>
            <person name="Viehrig K."/>
            <person name="Ye F."/>
            <person name="Su P."/>
            <person name="Kiefer A.F."/>
            <person name="Nichols A."/>
            <person name="Cepeda A.J."/>
            <person name="Yan W."/>
            <person name="Fan B."/>
            <person name="Jiang Y."/>
            <person name="Adhikari A."/>
            <person name="Zheng C.-J."/>
            <person name="Schuster L."/>
            <person name="Cowan T.M."/>
            <person name="Smanski M.J."/>
            <person name="Chevrette M.G."/>
            <person name="De Carvalho L.P.S."/>
            <person name="Shen B."/>
        </authorList>
    </citation>
    <scope>NUCLEOTIDE SEQUENCE [LARGE SCALE GENOMIC DNA]</scope>
    <source>
        <strain evidence="2 3">NPDC048946</strain>
    </source>
</reference>
<gene>
    <name evidence="2" type="ORF">AB0C36_28770</name>
</gene>
<proteinExistence type="predicted"/>
<dbReference type="Gene3D" id="3.10.105.10">
    <property type="entry name" value="Dipeptide-binding Protein, Domain 3"/>
    <property type="match status" value="1"/>
</dbReference>
<comment type="caution">
    <text evidence="2">The sequence shown here is derived from an EMBL/GenBank/DDBJ whole genome shotgun (WGS) entry which is preliminary data.</text>
</comment>
<accession>A0ABV3DP03</accession>
<dbReference type="Pfam" id="PF00496">
    <property type="entry name" value="SBP_bac_5"/>
    <property type="match status" value="1"/>
</dbReference>
<dbReference type="PIRSF" id="PIRSF002741">
    <property type="entry name" value="MppA"/>
    <property type="match status" value="1"/>
</dbReference>
<dbReference type="SUPFAM" id="SSF53850">
    <property type="entry name" value="Periplasmic binding protein-like II"/>
    <property type="match status" value="1"/>
</dbReference>
<dbReference type="Gene3D" id="3.40.190.10">
    <property type="entry name" value="Periplasmic binding protein-like II"/>
    <property type="match status" value="1"/>
</dbReference>
<evidence type="ECO:0000313" key="3">
    <source>
        <dbReference type="Proteomes" id="UP001551482"/>
    </source>
</evidence>
<dbReference type="InterPro" id="IPR000914">
    <property type="entry name" value="SBP_5_dom"/>
</dbReference>
<evidence type="ECO:0000259" key="1">
    <source>
        <dbReference type="Pfam" id="PF00496"/>
    </source>
</evidence>
<keyword evidence="3" id="KW-1185">Reference proteome</keyword>
<protein>
    <submittedName>
        <fullName evidence="2">ABC transporter substrate-binding protein</fullName>
    </submittedName>
</protein>